<evidence type="ECO:0000256" key="14">
    <source>
        <dbReference type="SAM" id="Phobius"/>
    </source>
</evidence>
<dbReference type="InterPro" id="IPR003661">
    <property type="entry name" value="HisK_dim/P_dom"/>
</dbReference>
<keyword evidence="10" id="KW-0067">ATP-binding</keyword>
<dbReference type="InterPro" id="IPR003594">
    <property type="entry name" value="HATPase_dom"/>
</dbReference>
<feature type="domain" description="Histidine kinase" evidence="15">
    <location>
        <begin position="276"/>
        <end position="491"/>
    </location>
</feature>
<keyword evidence="11 14" id="KW-1133">Transmembrane helix</keyword>
<dbReference type="Proteomes" id="UP000234789">
    <property type="component" value="Unassembled WGS sequence"/>
</dbReference>
<comment type="caution">
    <text evidence="17">The sequence shown here is derived from an EMBL/GenBank/DDBJ whole genome shotgun (WGS) entry which is preliminary data.</text>
</comment>
<evidence type="ECO:0000256" key="2">
    <source>
        <dbReference type="ARBA" id="ARBA00004651"/>
    </source>
</evidence>
<evidence type="ECO:0000256" key="10">
    <source>
        <dbReference type="ARBA" id="ARBA00022840"/>
    </source>
</evidence>
<evidence type="ECO:0000313" key="18">
    <source>
        <dbReference type="Proteomes" id="UP000234789"/>
    </source>
</evidence>
<name>A0A2N5N0K2_9BACL</name>
<dbReference type="PROSITE" id="PS50885">
    <property type="entry name" value="HAMP"/>
    <property type="match status" value="1"/>
</dbReference>
<dbReference type="SUPFAM" id="SSF47384">
    <property type="entry name" value="Homodimeric domain of signal transducing histidine kinase"/>
    <property type="match status" value="1"/>
</dbReference>
<dbReference type="InterPro" id="IPR036097">
    <property type="entry name" value="HisK_dim/P_sf"/>
</dbReference>
<keyword evidence="9" id="KW-0418">Kinase</keyword>
<dbReference type="InterPro" id="IPR003660">
    <property type="entry name" value="HAMP_dom"/>
</dbReference>
<dbReference type="SMART" id="SM00387">
    <property type="entry name" value="HATPase_c"/>
    <property type="match status" value="1"/>
</dbReference>
<accession>A0A2N5N0K2</accession>
<evidence type="ECO:0000256" key="6">
    <source>
        <dbReference type="ARBA" id="ARBA00022679"/>
    </source>
</evidence>
<gene>
    <name evidence="17" type="ORF">B8V81_2294</name>
</gene>
<dbReference type="AlphaFoldDB" id="A0A2N5N0K2"/>
<dbReference type="Gene3D" id="3.30.565.10">
    <property type="entry name" value="Histidine kinase-like ATPase, C-terminal domain"/>
    <property type="match status" value="1"/>
</dbReference>
<dbReference type="EMBL" id="NFEZ01000004">
    <property type="protein sequence ID" value="PLT43863.1"/>
    <property type="molecule type" value="Genomic_DNA"/>
</dbReference>
<sequence>MRLGLRLRLTLFLAALLLLAAGLLSLLVERGIQDNQQARMEQELAQQTRMANLRIRQAYYSGSGGDPQEFLRRSGRQLAQELYAYGGLPLTLYDMGGTVAGSSLQDGTGAAPPAGSPASELLGYALDNKVAFTESDGTLIYLAPLEGPDGQLGAVQLQYSLRGSEQFRQEIRRLFLVIGGGVLAAAFALGYLYFSRIASAVVRLKGAADRIRRQDFIAASPVRRRDELGELGEGIAFMSRELESGIGAMERERRNLQLAVDKLQALERQQKQFIGSISHEFKTPLTSIKAYVELVGMYKDDPELLGEAHRSIGKETDRLYDMVEKALQLSSLERYEFESRAERLDARELLEDVAGRMRGKAEKFGLRLELELRDAQAWCDRESLMHMLVNLIDNAIKYNRPGGFVRLGSRAEDGWAVLDVEDGGIGIPEELLERVFEPFYTVSRDRSRETGGTGLGLPLVRELAAKEGGSVEAGRRAGGGMRFTLRLPLADGRSGE</sequence>
<dbReference type="CDD" id="cd00082">
    <property type="entry name" value="HisKA"/>
    <property type="match status" value="1"/>
</dbReference>
<feature type="domain" description="HAMP" evidence="16">
    <location>
        <begin position="195"/>
        <end position="247"/>
    </location>
</feature>
<dbReference type="InterPro" id="IPR050428">
    <property type="entry name" value="TCS_sensor_his_kinase"/>
</dbReference>
<dbReference type="Gene3D" id="1.10.287.130">
    <property type="match status" value="1"/>
</dbReference>
<reference evidence="17 18" key="1">
    <citation type="submission" date="2017-05" db="EMBL/GenBank/DDBJ databases">
        <title>Functional genome analysis of Paenibacillus pasadenensis strain R16: insights on endophytic life style and antifungal activity.</title>
        <authorList>
            <person name="Passera A."/>
            <person name="Marcolungo L."/>
            <person name="Casati P."/>
            <person name="Brasca M."/>
            <person name="Quaglino F."/>
            <person name="Delledonne M."/>
        </authorList>
    </citation>
    <scope>NUCLEOTIDE SEQUENCE [LARGE SCALE GENOMIC DNA]</scope>
    <source>
        <strain evidence="17 18">R16</strain>
    </source>
</reference>
<evidence type="ECO:0000256" key="13">
    <source>
        <dbReference type="ARBA" id="ARBA00023136"/>
    </source>
</evidence>
<keyword evidence="7 14" id="KW-0812">Transmembrane</keyword>
<evidence type="ECO:0000256" key="3">
    <source>
        <dbReference type="ARBA" id="ARBA00012438"/>
    </source>
</evidence>
<dbReference type="RefSeq" id="WP_101808389.1">
    <property type="nucleotide sequence ID" value="NZ_NFEZ01000004.1"/>
</dbReference>
<dbReference type="InterPro" id="IPR036890">
    <property type="entry name" value="HATPase_C_sf"/>
</dbReference>
<dbReference type="PANTHER" id="PTHR45436">
    <property type="entry name" value="SENSOR HISTIDINE KINASE YKOH"/>
    <property type="match status" value="1"/>
</dbReference>
<dbReference type="InterPro" id="IPR004358">
    <property type="entry name" value="Sig_transdc_His_kin-like_C"/>
</dbReference>
<evidence type="ECO:0000259" key="15">
    <source>
        <dbReference type="PROSITE" id="PS50109"/>
    </source>
</evidence>
<evidence type="ECO:0000256" key="8">
    <source>
        <dbReference type="ARBA" id="ARBA00022741"/>
    </source>
</evidence>
<dbReference type="CDD" id="cd00075">
    <property type="entry name" value="HATPase"/>
    <property type="match status" value="1"/>
</dbReference>
<organism evidence="17 18">
    <name type="scientific">Paenibacillus pasadenensis</name>
    <dbReference type="NCBI Taxonomy" id="217090"/>
    <lineage>
        <taxon>Bacteria</taxon>
        <taxon>Bacillati</taxon>
        <taxon>Bacillota</taxon>
        <taxon>Bacilli</taxon>
        <taxon>Bacillales</taxon>
        <taxon>Paenibacillaceae</taxon>
        <taxon>Paenibacillus</taxon>
    </lineage>
</organism>
<dbReference type="SUPFAM" id="SSF55874">
    <property type="entry name" value="ATPase domain of HSP90 chaperone/DNA topoisomerase II/histidine kinase"/>
    <property type="match status" value="1"/>
</dbReference>
<dbReference type="InterPro" id="IPR005467">
    <property type="entry name" value="His_kinase_dom"/>
</dbReference>
<evidence type="ECO:0000256" key="9">
    <source>
        <dbReference type="ARBA" id="ARBA00022777"/>
    </source>
</evidence>
<proteinExistence type="predicted"/>
<keyword evidence="8" id="KW-0547">Nucleotide-binding</keyword>
<dbReference type="PRINTS" id="PR00344">
    <property type="entry name" value="BCTRLSENSOR"/>
</dbReference>
<dbReference type="SMART" id="SM00388">
    <property type="entry name" value="HisKA"/>
    <property type="match status" value="1"/>
</dbReference>
<dbReference type="Pfam" id="PF02518">
    <property type="entry name" value="HATPase_c"/>
    <property type="match status" value="1"/>
</dbReference>
<keyword evidence="6 17" id="KW-0808">Transferase</keyword>
<comment type="catalytic activity">
    <reaction evidence="1">
        <text>ATP + protein L-histidine = ADP + protein N-phospho-L-histidine.</text>
        <dbReference type="EC" id="2.7.13.3"/>
    </reaction>
</comment>
<dbReference type="EC" id="2.7.13.3" evidence="3"/>
<dbReference type="SMART" id="SM00304">
    <property type="entry name" value="HAMP"/>
    <property type="match status" value="1"/>
</dbReference>
<dbReference type="PROSITE" id="PS50109">
    <property type="entry name" value="HIS_KIN"/>
    <property type="match status" value="1"/>
</dbReference>
<feature type="transmembrane region" description="Helical" evidence="14">
    <location>
        <begin position="174"/>
        <end position="194"/>
    </location>
</feature>
<keyword evidence="4" id="KW-1003">Cell membrane</keyword>
<comment type="subcellular location">
    <subcellularLocation>
        <location evidence="2">Cell membrane</location>
        <topology evidence="2">Multi-pass membrane protein</topology>
    </subcellularLocation>
</comment>
<evidence type="ECO:0000256" key="1">
    <source>
        <dbReference type="ARBA" id="ARBA00000085"/>
    </source>
</evidence>
<evidence type="ECO:0000256" key="11">
    <source>
        <dbReference type="ARBA" id="ARBA00022989"/>
    </source>
</evidence>
<keyword evidence="18" id="KW-1185">Reference proteome</keyword>
<dbReference type="GO" id="GO:0000155">
    <property type="term" value="F:phosphorelay sensor kinase activity"/>
    <property type="evidence" value="ECO:0007669"/>
    <property type="project" value="InterPro"/>
</dbReference>
<dbReference type="Pfam" id="PF00512">
    <property type="entry name" value="HisKA"/>
    <property type="match status" value="1"/>
</dbReference>
<evidence type="ECO:0000256" key="5">
    <source>
        <dbReference type="ARBA" id="ARBA00022553"/>
    </source>
</evidence>
<dbReference type="Gene3D" id="6.10.340.10">
    <property type="match status" value="1"/>
</dbReference>
<evidence type="ECO:0000256" key="4">
    <source>
        <dbReference type="ARBA" id="ARBA00022475"/>
    </source>
</evidence>
<evidence type="ECO:0000313" key="17">
    <source>
        <dbReference type="EMBL" id="PLT43863.1"/>
    </source>
</evidence>
<keyword evidence="12" id="KW-0902">Two-component regulatory system</keyword>
<dbReference type="CDD" id="cd06225">
    <property type="entry name" value="HAMP"/>
    <property type="match status" value="1"/>
</dbReference>
<keyword evidence="13 14" id="KW-0472">Membrane</keyword>
<evidence type="ECO:0000259" key="16">
    <source>
        <dbReference type="PROSITE" id="PS50885"/>
    </source>
</evidence>
<protein>
    <recommendedName>
        <fullName evidence="3">histidine kinase</fullName>
        <ecNumber evidence="3">2.7.13.3</ecNumber>
    </recommendedName>
</protein>
<evidence type="ECO:0000256" key="12">
    <source>
        <dbReference type="ARBA" id="ARBA00023012"/>
    </source>
</evidence>
<evidence type="ECO:0000256" key="7">
    <source>
        <dbReference type="ARBA" id="ARBA00022692"/>
    </source>
</evidence>
<dbReference type="GO" id="GO:0005524">
    <property type="term" value="F:ATP binding"/>
    <property type="evidence" value="ECO:0007669"/>
    <property type="project" value="UniProtKB-KW"/>
</dbReference>
<dbReference type="GO" id="GO:0005886">
    <property type="term" value="C:plasma membrane"/>
    <property type="evidence" value="ECO:0007669"/>
    <property type="project" value="UniProtKB-SubCell"/>
</dbReference>
<dbReference type="PANTHER" id="PTHR45436:SF5">
    <property type="entry name" value="SENSOR HISTIDINE KINASE TRCS"/>
    <property type="match status" value="1"/>
</dbReference>
<keyword evidence="5" id="KW-0597">Phosphoprotein</keyword>